<proteinExistence type="predicted"/>
<feature type="compositionally biased region" description="Basic and acidic residues" evidence="1">
    <location>
        <begin position="33"/>
        <end position="47"/>
    </location>
</feature>
<evidence type="ECO:0000313" key="3">
    <source>
        <dbReference type="Proteomes" id="UP001500755"/>
    </source>
</evidence>
<sequence>MTISADLLALSESFPRNSTPDTVSTAASALPERGAHSERGTRPESGARPDPSAHPGPTTLSEPEAFPGPVRVLRASVVSKATAGTPAIDLFDEFLDVLAALERDAILRSTGSTDLATSARERRGEWTTDTTHTREYFLLVTETGSPLGAAAVGAPLLENLDAIDAEVFPGPGPRGEPGLREKSGPRAEPVFDLLFSLVVACMTELGRTKAFMFTEHLCVPTEGFTDPARGSVTAGAEVRGASAIFVPAEGRPVVALGPDRGSLFADDPALVRMQRHGFRLTQIERCSVLRPGAGLPDAEVPAGLVPITWVGDAPAEHLQRIADINTVFERDVPKGDASFEPAVFTVERVLEHQEVRRAKGVTAYGTALLDPAAGEPGSGGILVGLTAFGVSEGDEHGFQGATVTRPEYRGRGLAKALKLLNARNLAAHAPHVTRVYTWNAAENSPMLAINNAVGFVPVLVEGQWEKNTGERNNGTHPS</sequence>
<dbReference type="InterPro" id="IPR016181">
    <property type="entry name" value="Acyl_CoA_acyltransferase"/>
</dbReference>
<dbReference type="EMBL" id="BAAANO010000020">
    <property type="protein sequence ID" value="GAA2010455.1"/>
    <property type="molecule type" value="Genomic_DNA"/>
</dbReference>
<protein>
    <recommendedName>
        <fullName evidence="4">N-acetyltransferase domain-containing protein</fullName>
    </recommendedName>
</protein>
<dbReference type="Proteomes" id="UP001500755">
    <property type="component" value="Unassembled WGS sequence"/>
</dbReference>
<keyword evidence="3" id="KW-1185">Reference proteome</keyword>
<dbReference type="Gene3D" id="3.40.630.30">
    <property type="match status" value="1"/>
</dbReference>
<feature type="region of interest" description="Disordered" evidence="1">
    <location>
        <begin position="10"/>
        <end position="66"/>
    </location>
</feature>
<evidence type="ECO:0000313" key="2">
    <source>
        <dbReference type="EMBL" id="GAA2010455.1"/>
    </source>
</evidence>
<dbReference type="SUPFAM" id="SSF55729">
    <property type="entry name" value="Acyl-CoA N-acyltransferases (Nat)"/>
    <property type="match status" value="1"/>
</dbReference>
<evidence type="ECO:0000256" key="1">
    <source>
        <dbReference type="SAM" id="MobiDB-lite"/>
    </source>
</evidence>
<organism evidence="2 3">
    <name type="scientific">Brevibacterium samyangense</name>
    <dbReference type="NCBI Taxonomy" id="366888"/>
    <lineage>
        <taxon>Bacteria</taxon>
        <taxon>Bacillati</taxon>
        <taxon>Actinomycetota</taxon>
        <taxon>Actinomycetes</taxon>
        <taxon>Micrococcales</taxon>
        <taxon>Brevibacteriaceae</taxon>
        <taxon>Brevibacterium</taxon>
    </lineage>
</organism>
<comment type="caution">
    <text evidence="2">The sequence shown here is derived from an EMBL/GenBank/DDBJ whole genome shotgun (WGS) entry which is preliminary data.</text>
</comment>
<evidence type="ECO:0008006" key="4">
    <source>
        <dbReference type="Google" id="ProtNLM"/>
    </source>
</evidence>
<feature type="compositionally biased region" description="Polar residues" evidence="1">
    <location>
        <begin position="14"/>
        <end position="27"/>
    </location>
</feature>
<reference evidence="3" key="1">
    <citation type="journal article" date="2019" name="Int. J. Syst. Evol. Microbiol.">
        <title>The Global Catalogue of Microorganisms (GCM) 10K type strain sequencing project: providing services to taxonomists for standard genome sequencing and annotation.</title>
        <authorList>
            <consortium name="The Broad Institute Genomics Platform"/>
            <consortium name="The Broad Institute Genome Sequencing Center for Infectious Disease"/>
            <person name="Wu L."/>
            <person name="Ma J."/>
        </authorList>
    </citation>
    <scope>NUCLEOTIDE SEQUENCE [LARGE SCALE GENOMIC DNA]</scope>
    <source>
        <strain evidence="3">JCM 14546</strain>
    </source>
</reference>
<gene>
    <name evidence="2" type="ORF">GCM10009755_21980</name>
</gene>
<accession>A0ABP5EWP0</accession>
<name>A0ABP5EWP0_9MICO</name>